<feature type="binding site" evidence="3">
    <location>
        <position position="121"/>
    </location>
    <ligand>
        <name>substrate</name>
    </ligand>
</feature>
<evidence type="ECO:0000256" key="2">
    <source>
        <dbReference type="PIRSR" id="PIRSR639383-1"/>
    </source>
</evidence>
<dbReference type="Gene3D" id="3.30.428.10">
    <property type="entry name" value="HIT-like"/>
    <property type="match status" value="1"/>
</dbReference>
<dbReference type="CDD" id="cd01275">
    <property type="entry name" value="FHIT"/>
    <property type="match status" value="1"/>
</dbReference>
<dbReference type="EMBL" id="DTHS01000012">
    <property type="protein sequence ID" value="HHR48243.1"/>
    <property type="molecule type" value="Genomic_DNA"/>
</dbReference>
<dbReference type="PROSITE" id="PS51084">
    <property type="entry name" value="HIT_2"/>
    <property type="match status" value="1"/>
</dbReference>
<dbReference type="GO" id="GO:0000166">
    <property type="term" value="F:nucleotide binding"/>
    <property type="evidence" value="ECO:0007669"/>
    <property type="project" value="UniProtKB-KW"/>
</dbReference>
<keyword evidence="1" id="KW-0547">Nucleotide-binding</keyword>
<evidence type="ECO:0000313" key="6">
    <source>
        <dbReference type="EMBL" id="HHR48243.1"/>
    </source>
</evidence>
<dbReference type="AlphaFoldDB" id="A0A7V6CMQ3"/>
<dbReference type="InterPro" id="IPR011146">
    <property type="entry name" value="HIT-like"/>
</dbReference>
<dbReference type="PANTHER" id="PTHR42997">
    <property type="entry name" value="HIT FAMILY HYDROLASE"/>
    <property type="match status" value="1"/>
</dbReference>
<reference evidence="6" key="1">
    <citation type="journal article" date="2020" name="mSystems">
        <title>Genome- and Community-Level Interaction Insights into Carbon Utilization and Element Cycling Functions of Hydrothermarchaeota in Hydrothermal Sediment.</title>
        <authorList>
            <person name="Zhou Z."/>
            <person name="Liu Y."/>
            <person name="Xu W."/>
            <person name="Pan J."/>
            <person name="Luo Z.H."/>
            <person name="Li M."/>
        </authorList>
    </citation>
    <scope>NUCLEOTIDE SEQUENCE [LARGE SCALE GENOMIC DNA]</scope>
    <source>
        <strain evidence="6">SpSt-791</strain>
    </source>
</reference>
<protein>
    <submittedName>
        <fullName evidence="6">HIT domain-containing protein</fullName>
    </submittedName>
</protein>
<feature type="binding site" evidence="3">
    <location>
        <begin position="111"/>
        <end position="114"/>
    </location>
    <ligand>
        <name>substrate</name>
    </ligand>
</feature>
<feature type="binding site" evidence="3">
    <location>
        <position position="49"/>
    </location>
    <ligand>
        <name>substrate</name>
    </ligand>
</feature>
<dbReference type="GO" id="GO:0003824">
    <property type="term" value="F:catalytic activity"/>
    <property type="evidence" value="ECO:0007669"/>
    <property type="project" value="InterPro"/>
</dbReference>
<evidence type="ECO:0000256" key="4">
    <source>
        <dbReference type="PROSITE-ProRule" id="PRU00464"/>
    </source>
</evidence>
<comment type="caution">
    <text evidence="6">The sequence shown here is derived from an EMBL/GenBank/DDBJ whole genome shotgun (WGS) entry which is preliminary data.</text>
</comment>
<gene>
    <name evidence="6" type="ORF">ENV79_01150</name>
</gene>
<dbReference type="SUPFAM" id="SSF54197">
    <property type="entry name" value="HIT-like"/>
    <property type="match status" value="1"/>
</dbReference>
<dbReference type="InterPro" id="IPR039383">
    <property type="entry name" value="FHIT"/>
</dbReference>
<dbReference type="Pfam" id="PF01230">
    <property type="entry name" value="HIT"/>
    <property type="match status" value="1"/>
</dbReference>
<evidence type="ECO:0000256" key="3">
    <source>
        <dbReference type="PIRSR" id="PIRSR639383-2"/>
    </source>
</evidence>
<proteinExistence type="predicted"/>
<evidence type="ECO:0000256" key="1">
    <source>
        <dbReference type="ARBA" id="ARBA00022741"/>
    </source>
</evidence>
<dbReference type="InterPro" id="IPR036265">
    <property type="entry name" value="HIT-like_sf"/>
</dbReference>
<evidence type="ECO:0000259" key="5">
    <source>
        <dbReference type="PROSITE" id="PS51084"/>
    </source>
</evidence>
<feature type="short sequence motif" description="Histidine triad motif" evidence="4">
    <location>
        <begin position="117"/>
        <end position="121"/>
    </location>
</feature>
<feature type="active site" description="Tele-AMP-histidine intermediate" evidence="2">
    <location>
        <position position="119"/>
    </location>
</feature>
<organism evidence="6">
    <name type="scientific">candidate division WOR-3 bacterium</name>
    <dbReference type="NCBI Taxonomy" id="2052148"/>
    <lineage>
        <taxon>Bacteria</taxon>
        <taxon>Bacteria division WOR-3</taxon>
    </lineage>
</organism>
<feature type="domain" description="HIT" evidence="5">
    <location>
        <begin position="22"/>
        <end position="132"/>
    </location>
</feature>
<dbReference type="InterPro" id="IPR052908">
    <property type="entry name" value="AP-4-A_phosphorylase"/>
</dbReference>
<accession>A0A7V6CMQ3</accession>
<sequence>MDNLFAPWRMEYIGKEKKENCIFCDILKENNDQKNYVLIRSTYAFCLLNRYPYNNGHLMVVSNFHQKKIEEFSEKEILDIFFLLKQALKALKKALKPAGFNIGINLGEVAGAGVKDHFHLHIVPRWLGDTNFMPLLAETKVISEHLRTTYEKLLPYFQKND</sequence>
<name>A0A7V6CMQ3_UNCW3</name>
<dbReference type="PANTHER" id="PTHR42997:SF1">
    <property type="entry name" value="AP-4-A PHOSPHORYLASE"/>
    <property type="match status" value="1"/>
</dbReference>